<keyword evidence="9" id="KW-1185">Reference proteome</keyword>
<dbReference type="GO" id="GO:0005384">
    <property type="term" value="F:manganese ion transmembrane transporter activity"/>
    <property type="evidence" value="ECO:0007669"/>
    <property type="project" value="TreeGrafter"/>
</dbReference>
<feature type="transmembrane region" description="Helical" evidence="7">
    <location>
        <begin position="190"/>
        <end position="213"/>
    </location>
</feature>
<dbReference type="GO" id="GO:0015293">
    <property type="term" value="F:symporter activity"/>
    <property type="evidence" value="ECO:0007669"/>
    <property type="project" value="UniProtKB-KW"/>
</dbReference>
<dbReference type="PANTHER" id="PTHR11706">
    <property type="entry name" value="SOLUTE CARRIER PROTEIN FAMILY 11 MEMBER"/>
    <property type="match status" value="1"/>
</dbReference>
<reference evidence="8 9" key="1">
    <citation type="submission" date="2020-10" db="EMBL/GenBank/DDBJ databases">
        <title>Complete genome sequence of Paludibaculum fermentans P105T, a facultatively anaerobic acidobacterium capable of dissimilatory Fe(III) reduction.</title>
        <authorList>
            <person name="Dedysh S.N."/>
            <person name="Beletsky A.V."/>
            <person name="Kulichevskaya I.S."/>
            <person name="Mardanov A.V."/>
            <person name="Ravin N.V."/>
        </authorList>
    </citation>
    <scope>NUCLEOTIDE SEQUENCE [LARGE SCALE GENOMIC DNA]</scope>
    <source>
        <strain evidence="8 9">P105</strain>
    </source>
</reference>
<name>A0A7S7NSQ3_PALFE</name>
<evidence type="ECO:0000256" key="1">
    <source>
        <dbReference type="ARBA" id="ARBA00004141"/>
    </source>
</evidence>
<evidence type="ECO:0000256" key="4">
    <source>
        <dbReference type="ARBA" id="ARBA00022847"/>
    </source>
</evidence>
<dbReference type="EMBL" id="CP063849">
    <property type="protein sequence ID" value="QOY89014.1"/>
    <property type="molecule type" value="Genomic_DNA"/>
</dbReference>
<feature type="transmembrane region" description="Helical" evidence="7">
    <location>
        <begin position="233"/>
        <end position="257"/>
    </location>
</feature>
<dbReference type="GO" id="GO:0005886">
    <property type="term" value="C:plasma membrane"/>
    <property type="evidence" value="ECO:0007669"/>
    <property type="project" value="TreeGrafter"/>
</dbReference>
<dbReference type="InterPro" id="IPR001046">
    <property type="entry name" value="NRAMP_fam"/>
</dbReference>
<feature type="transmembrane region" description="Helical" evidence="7">
    <location>
        <begin position="347"/>
        <end position="365"/>
    </location>
</feature>
<keyword evidence="5 7" id="KW-1133">Transmembrane helix</keyword>
<dbReference type="Pfam" id="PF01566">
    <property type="entry name" value="Nramp"/>
    <property type="match status" value="1"/>
</dbReference>
<protein>
    <submittedName>
        <fullName evidence="8">Nramp family divalent metal transporter</fullName>
    </submittedName>
</protein>
<dbReference type="PANTHER" id="PTHR11706:SF33">
    <property type="entry name" value="NATURAL RESISTANCE-ASSOCIATED MACROPHAGE PROTEIN 2"/>
    <property type="match status" value="1"/>
</dbReference>
<organism evidence="8 9">
    <name type="scientific">Paludibaculum fermentans</name>
    <dbReference type="NCBI Taxonomy" id="1473598"/>
    <lineage>
        <taxon>Bacteria</taxon>
        <taxon>Pseudomonadati</taxon>
        <taxon>Acidobacteriota</taxon>
        <taxon>Terriglobia</taxon>
        <taxon>Bryobacterales</taxon>
        <taxon>Bryobacteraceae</taxon>
        <taxon>Paludibaculum</taxon>
    </lineage>
</organism>
<keyword evidence="6 7" id="KW-0472">Membrane</keyword>
<gene>
    <name evidence="8" type="ORF">IRI77_03385</name>
</gene>
<evidence type="ECO:0000256" key="5">
    <source>
        <dbReference type="ARBA" id="ARBA00022989"/>
    </source>
</evidence>
<feature type="transmembrane region" description="Helical" evidence="7">
    <location>
        <begin position="39"/>
        <end position="58"/>
    </location>
</feature>
<keyword evidence="4" id="KW-0769">Symport</keyword>
<evidence type="ECO:0000256" key="2">
    <source>
        <dbReference type="ARBA" id="ARBA00022448"/>
    </source>
</evidence>
<dbReference type="GO" id="GO:0034755">
    <property type="term" value="P:iron ion transmembrane transport"/>
    <property type="evidence" value="ECO:0007669"/>
    <property type="project" value="TreeGrafter"/>
</dbReference>
<comment type="subcellular location">
    <subcellularLocation>
        <location evidence="1">Membrane</location>
        <topology evidence="1">Multi-pass membrane protein</topology>
    </subcellularLocation>
</comment>
<feature type="transmembrane region" description="Helical" evidence="7">
    <location>
        <begin position="7"/>
        <end position="27"/>
    </location>
</feature>
<dbReference type="GO" id="GO:0015086">
    <property type="term" value="F:cadmium ion transmembrane transporter activity"/>
    <property type="evidence" value="ECO:0007669"/>
    <property type="project" value="TreeGrafter"/>
</dbReference>
<evidence type="ECO:0000313" key="8">
    <source>
        <dbReference type="EMBL" id="QOY89014.1"/>
    </source>
</evidence>
<feature type="transmembrane region" description="Helical" evidence="7">
    <location>
        <begin position="371"/>
        <end position="393"/>
    </location>
</feature>
<evidence type="ECO:0000313" key="9">
    <source>
        <dbReference type="Proteomes" id="UP000593892"/>
    </source>
</evidence>
<feature type="transmembrane region" description="Helical" evidence="7">
    <location>
        <begin position="284"/>
        <end position="307"/>
    </location>
</feature>
<evidence type="ECO:0000256" key="7">
    <source>
        <dbReference type="SAM" id="Phobius"/>
    </source>
</evidence>
<feature type="transmembrane region" description="Helical" evidence="7">
    <location>
        <begin position="87"/>
        <end position="115"/>
    </location>
</feature>
<evidence type="ECO:0000256" key="3">
    <source>
        <dbReference type="ARBA" id="ARBA00022692"/>
    </source>
</evidence>
<feature type="transmembrane region" description="Helical" evidence="7">
    <location>
        <begin position="121"/>
        <end position="140"/>
    </location>
</feature>
<dbReference type="Proteomes" id="UP000593892">
    <property type="component" value="Chromosome"/>
</dbReference>
<feature type="transmembrane region" description="Helical" evidence="7">
    <location>
        <begin position="405"/>
        <end position="427"/>
    </location>
</feature>
<dbReference type="KEGG" id="pfer:IRI77_03385"/>
<dbReference type="NCBIfam" id="NF037982">
    <property type="entry name" value="Nramp_1"/>
    <property type="match status" value="1"/>
</dbReference>
<keyword evidence="3 7" id="KW-0812">Transmembrane</keyword>
<accession>A0A7S7NSQ3</accession>
<evidence type="ECO:0000256" key="6">
    <source>
        <dbReference type="ARBA" id="ARBA00023136"/>
    </source>
</evidence>
<sequence>MKQDSRLARWSASIGPGIVFALTASGPGSFVSNATAGATYGYALVWALGFTLLFRYAWLDTSARYVLVTGETLLDGYRRLSKPLVRIVLAGTIVVRHLSNMYKVVLLGSCIHLLLPLPFPWSAQFWSVFSIALAFTMIFWGGYQVIEHCCKALVAVMTASLIVAAFLSHADPAALWKALILPGLPADKGAYSAALLVMALIGTEAGSLTNLTYSYFLRAKGWSTAQDLPRQRFDLFTSIACIFLLGTLVQIAAAASIHPLGLRLKDANDLVKIFSQSLGVAGRLIFGAGMWASAFSGFIGGTTGYALMVTDILRNGMVSARAPDHAADARPAGLASKRPAPETRRDPYFRGFVAFWCFSPLYVLFTKWEPVVIILIVNSLMVVLIPVLALALLRLTNDRKRLGAYTNGWTTNTILAVMIVVSIWLMLRNLINWW</sequence>
<dbReference type="RefSeq" id="WP_194450676.1">
    <property type="nucleotide sequence ID" value="NZ_CP063849.1"/>
</dbReference>
<feature type="transmembrane region" description="Helical" evidence="7">
    <location>
        <begin position="152"/>
        <end position="170"/>
    </location>
</feature>
<dbReference type="AlphaFoldDB" id="A0A7S7NSQ3"/>
<keyword evidence="2" id="KW-0813">Transport</keyword>
<proteinExistence type="predicted"/>